<gene>
    <name evidence="1" type="ORF">ENV54_06520</name>
</gene>
<name>A0A7C4EX90_9BACT</name>
<evidence type="ECO:0000313" key="1">
    <source>
        <dbReference type="EMBL" id="HGH60935.1"/>
    </source>
</evidence>
<dbReference type="AlphaFoldDB" id="A0A7C4EX90"/>
<sequence>MQIGDVIHLDGLKAEYSLFGKDRFCACTLPDGDYVVLDIEDDYVRLAWSEAPGFPSKKHRYRIERQAFKMKANI</sequence>
<reference evidence="1" key="1">
    <citation type="journal article" date="2020" name="mSystems">
        <title>Genome- and Community-Level Interaction Insights into Carbon Utilization and Element Cycling Functions of Hydrothermarchaeota in Hydrothermal Sediment.</title>
        <authorList>
            <person name="Zhou Z."/>
            <person name="Liu Y."/>
            <person name="Xu W."/>
            <person name="Pan J."/>
            <person name="Luo Z.H."/>
            <person name="Li M."/>
        </authorList>
    </citation>
    <scope>NUCLEOTIDE SEQUENCE [LARGE SCALE GENOMIC DNA]</scope>
    <source>
        <strain evidence="1">SpSt-769</strain>
    </source>
</reference>
<comment type="caution">
    <text evidence="1">The sequence shown here is derived from an EMBL/GenBank/DDBJ whole genome shotgun (WGS) entry which is preliminary data.</text>
</comment>
<protein>
    <submittedName>
        <fullName evidence="1">Uncharacterized protein</fullName>
    </submittedName>
</protein>
<dbReference type="EMBL" id="DTGT01000198">
    <property type="protein sequence ID" value="HGH60935.1"/>
    <property type="molecule type" value="Genomic_DNA"/>
</dbReference>
<accession>A0A7C4EX90</accession>
<proteinExistence type="predicted"/>
<organism evidence="1">
    <name type="scientific">Desulfomonile tiedjei</name>
    <dbReference type="NCBI Taxonomy" id="2358"/>
    <lineage>
        <taxon>Bacteria</taxon>
        <taxon>Pseudomonadati</taxon>
        <taxon>Thermodesulfobacteriota</taxon>
        <taxon>Desulfomonilia</taxon>
        <taxon>Desulfomonilales</taxon>
        <taxon>Desulfomonilaceae</taxon>
        <taxon>Desulfomonile</taxon>
    </lineage>
</organism>